<dbReference type="EMBL" id="JROU02000703">
    <property type="protein sequence ID" value="OEH78522.1"/>
    <property type="molecule type" value="Genomic_DNA"/>
</dbReference>
<gene>
    <name evidence="2" type="ORF">cyc_08737</name>
</gene>
<feature type="region of interest" description="Disordered" evidence="1">
    <location>
        <begin position="153"/>
        <end position="208"/>
    </location>
</feature>
<comment type="caution">
    <text evidence="2">The sequence shown here is derived from an EMBL/GenBank/DDBJ whole genome shotgun (WGS) entry which is preliminary data.</text>
</comment>
<feature type="compositionally biased region" description="Low complexity" evidence="1">
    <location>
        <begin position="72"/>
        <end position="87"/>
    </location>
</feature>
<dbReference type="Proteomes" id="UP000095192">
    <property type="component" value="Unassembled WGS sequence"/>
</dbReference>
<feature type="region of interest" description="Disordered" evidence="1">
    <location>
        <begin position="41"/>
        <end position="97"/>
    </location>
</feature>
<dbReference type="VEuPathDB" id="ToxoDB:cyc_08737"/>
<keyword evidence="3" id="KW-1185">Reference proteome</keyword>
<protein>
    <submittedName>
        <fullName evidence="2">Uncharacterized protein</fullName>
    </submittedName>
</protein>
<evidence type="ECO:0000256" key="1">
    <source>
        <dbReference type="SAM" id="MobiDB-lite"/>
    </source>
</evidence>
<name>A0A1D3D4Z2_9EIME</name>
<evidence type="ECO:0000313" key="2">
    <source>
        <dbReference type="EMBL" id="OEH78522.1"/>
    </source>
</evidence>
<proteinExistence type="predicted"/>
<sequence>MAGTSSQIPKPPIAASLLKTRTDCSMRCTFALEGRSLKPRRWSNRIPSAPASSSGGGYSLSSQHFPPASPRAGAAAFDGDGTAEGTAEAVSTPQPSATGFTGRSAYCNIAQSAPVSPFQPMATPSAALPPAAAAAMPAISVSELFYKSLIPQPRVAGRTTPHTTLEGAPPSQSGLEASEGGGPPSAFCTNIPSPSHFVQQRRKRALAP</sequence>
<organism evidence="2 3">
    <name type="scientific">Cyclospora cayetanensis</name>
    <dbReference type="NCBI Taxonomy" id="88456"/>
    <lineage>
        <taxon>Eukaryota</taxon>
        <taxon>Sar</taxon>
        <taxon>Alveolata</taxon>
        <taxon>Apicomplexa</taxon>
        <taxon>Conoidasida</taxon>
        <taxon>Coccidia</taxon>
        <taxon>Eucoccidiorida</taxon>
        <taxon>Eimeriorina</taxon>
        <taxon>Eimeriidae</taxon>
        <taxon>Cyclospora</taxon>
    </lineage>
</organism>
<dbReference type="AlphaFoldDB" id="A0A1D3D4Z2"/>
<evidence type="ECO:0000313" key="3">
    <source>
        <dbReference type="Proteomes" id="UP000095192"/>
    </source>
</evidence>
<feature type="compositionally biased region" description="Polar residues" evidence="1">
    <location>
        <begin position="187"/>
        <end position="198"/>
    </location>
</feature>
<feature type="compositionally biased region" description="Basic residues" evidence="1">
    <location>
        <begin position="199"/>
        <end position="208"/>
    </location>
</feature>
<dbReference type="InParanoid" id="A0A1D3D4Z2"/>
<reference evidence="2 3" key="1">
    <citation type="journal article" date="2016" name="BMC Genomics">
        <title>Comparative genomics reveals Cyclospora cayetanensis possesses coccidia-like metabolism and invasion components but unique surface antigens.</title>
        <authorList>
            <person name="Liu S."/>
            <person name="Wang L."/>
            <person name="Zheng H."/>
            <person name="Xu Z."/>
            <person name="Roellig D.M."/>
            <person name="Li N."/>
            <person name="Frace M.A."/>
            <person name="Tang K."/>
            <person name="Arrowood M.J."/>
            <person name="Moss D.M."/>
            <person name="Zhang L."/>
            <person name="Feng Y."/>
            <person name="Xiao L."/>
        </authorList>
    </citation>
    <scope>NUCLEOTIDE SEQUENCE [LARGE SCALE GENOMIC DNA]</scope>
    <source>
        <strain evidence="2 3">CHN_HEN01</strain>
    </source>
</reference>
<accession>A0A1D3D4Z2</accession>